<dbReference type="AlphaFoldDB" id="A0A2S6Z2C9"/>
<comment type="caution">
    <text evidence="1">The sequence shown here is derived from an EMBL/GenBank/DDBJ whole genome shotgun (WGS) entry which is preliminary data.</text>
</comment>
<reference evidence="1 2" key="1">
    <citation type="submission" date="2016-08" db="EMBL/GenBank/DDBJ databases">
        <title>Evolution of the type three secretion system and type three effector repertoires in Xanthomonas.</title>
        <authorList>
            <person name="Merda D."/>
            <person name="Briand M."/>
            <person name="Bosis E."/>
            <person name="Rousseau C."/>
            <person name="Portier P."/>
            <person name="Jacques M.-A."/>
            <person name="Fischer-Le Saux M."/>
        </authorList>
    </citation>
    <scope>NUCLEOTIDE SEQUENCE [LARGE SCALE GENOMIC DNA]</scope>
    <source>
        <strain evidence="1 2">CFBP 3122</strain>
    </source>
</reference>
<name>A0A2S6Z2C9_9XANT</name>
<evidence type="ECO:0000313" key="1">
    <source>
        <dbReference type="EMBL" id="PPT74992.1"/>
    </source>
</evidence>
<protein>
    <submittedName>
        <fullName evidence="1">Uncharacterized protein</fullName>
    </submittedName>
</protein>
<organism evidence="1 2">
    <name type="scientific">Xanthomonas arboricola pv. populi</name>
    <dbReference type="NCBI Taxonomy" id="487823"/>
    <lineage>
        <taxon>Bacteria</taxon>
        <taxon>Pseudomonadati</taxon>
        <taxon>Pseudomonadota</taxon>
        <taxon>Gammaproteobacteria</taxon>
        <taxon>Lysobacterales</taxon>
        <taxon>Lysobacteraceae</taxon>
        <taxon>Xanthomonas</taxon>
    </lineage>
</organism>
<dbReference type="Proteomes" id="UP000238270">
    <property type="component" value="Unassembled WGS sequence"/>
</dbReference>
<proteinExistence type="predicted"/>
<evidence type="ECO:0000313" key="2">
    <source>
        <dbReference type="Proteomes" id="UP000238270"/>
    </source>
</evidence>
<accession>A0A2S6Z2C9</accession>
<dbReference type="EMBL" id="MIGV01000019">
    <property type="protein sequence ID" value="PPT74992.1"/>
    <property type="molecule type" value="Genomic_DNA"/>
</dbReference>
<sequence length="176" mass="19420">MTTSETEMVNPTLDADEIGKRFLKLLEGLKSTKDLSVDRVREVTGISLKRVTAPSENLESYIHGQALSNGWNYSLELTPESRSLKHGISLSFINNNDEFSSLEGNCIDFEKYKISLIQMGFVDSPVYGEIGQLQSWRLAKFAKDGSGKDIVLSIVPQNEMPGSSGRLCVKSIGTLN</sequence>
<gene>
    <name evidence="1" type="ORF">XaplCFBP3122_14715</name>
</gene>